<dbReference type="EMBL" id="CP071518">
    <property type="protein sequence ID" value="QSX77801.1"/>
    <property type="molecule type" value="Genomic_DNA"/>
</dbReference>
<dbReference type="InterPro" id="IPR039556">
    <property type="entry name" value="ICL/PEPM"/>
</dbReference>
<dbReference type="Pfam" id="PF13714">
    <property type="entry name" value="PEP_mutase"/>
    <property type="match status" value="1"/>
</dbReference>
<dbReference type="KEGG" id="lsf:I8J32_013870"/>
<dbReference type="PANTHER" id="PTHR42905">
    <property type="entry name" value="PHOSPHOENOLPYRUVATE CARBOXYLASE"/>
    <property type="match status" value="1"/>
</dbReference>
<dbReference type="SUPFAM" id="SSF51621">
    <property type="entry name" value="Phosphoenolpyruvate/pyruvate domain"/>
    <property type="match status" value="1"/>
</dbReference>
<reference evidence="2 3" key="1">
    <citation type="submission" date="2021-03" db="EMBL/GenBank/DDBJ databases">
        <title>Lysobacter sp. nov. isolated from soil of gangwondo yeongwol, south Korea.</title>
        <authorList>
            <person name="Kim K.R."/>
            <person name="Kim K.H."/>
            <person name="Jeon C.O."/>
        </authorList>
    </citation>
    <scope>NUCLEOTIDE SEQUENCE [LARGE SCALE GENOMIC DNA]</scope>
    <source>
        <strain evidence="2 3">R19</strain>
    </source>
</reference>
<sequence>MPASSHVATFRQLHQHGLLRLANAWDAGTARLIESLGAPAIATTSAGVAWAQGYPDGDRLPVARVLDVVQAIVRVIRVPLTIDIEGGYSDKPAEVAALAARLADLGVAGINLEDGAGEPAALCAKIEAIRSACAHAGTDLFVNARTDVYLRGMGAAAQRPALTLERAHAYASAGADGLFVPGLSDRAGIETIVSGTTLPLNLLARSALPGAEELQAWGVRRLSAGSNLAESAYHRIAQLAGDFMRDGLSAPLSTQAMPYSGLNGLFDGIAD</sequence>
<dbReference type="RefSeq" id="WP_200615654.1">
    <property type="nucleotide sequence ID" value="NZ_CP071518.1"/>
</dbReference>
<keyword evidence="3" id="KW-1185">Reference proteome</keyword>
<dbReference type="PANTHER" id="PTHR42905:SF16">
    <property type="entry name" value="CARBOXYPHOSPHONOENOLPYRUVATE PHOSPHONOMUTASE-LIKE PROTEIN (AFU_ORTHOLOGUE AFUA_5G07230)"/>
    <property type="match status" value="1"/>
</dbReference>
<protein>
    <submittedName>
        <fullName evidence="2">Isocitrate lyase/phosphoenolpyruvate mutase family protein</fullName>
    </submittedName>
</protein>
<keyword evidence="2" id="KW-0456">Lyase</keyword>
<name>A0A974XXU9_9GAMM</name>
<proteinExistence type="predicted"/>
<dbReference type="CDD" id="cd00377">
    <property type="entry name" value="ICL_PEPM"/>
    <property type="match status" value="1"/>
</dbReference>
<evidence type="ECO:0000256" key="1">
    <source>
        <dbReference type="ARBA" id="ARBA00022723"/>
    </source>
</evidence>
<dbReference type="AlphaFoldDB" id="A0A974XXU9"/>
<dbReference type="GO" id="GO:0046872">
    <property type="term" value="F:metal ion binding"/>
    <property type="evidence" value="ECO:0007669"/>
    <property type="project" value="UniProtKB-KW"/>
</dbReference>
<dbReference type="Proteomes" id="UP000639274">
    <property type="component" value="Chromosome"/>
</dbReference>
<dbReference type="GO" id="GO:0016829">
    <property type="term" value="F:lyase activity"/>
    <property type="evidence" value="ECO:0007669"/>
    <property type="project" value="UniProtKB-KW"/>
</dbReference>
<evidence type="ECO:0000313" key="2">
    <source>
        <dbReference type="EMBL" id="QSX77801.1"/>
    </source>
</evidence>
<evidence type="ECO:0000313" key="3">
    <source>
        <dbReference type="Proteomes" id="UP000639274"/>
    </source>
</evidence>
<dbReference type="Gene3D" id="3.20.20.60">
    <property type="entry name" value="Phosphoenolpyruvate-binding domains"/>
    <property type="match status" value="1"/>
</dbReference>
<organism evidence="2 3">
    <name type="scientific">Agrilutibacter solisilvae</name>
    <dbReference type="NCBI Taxonomy" id="2763317"/>
    <lineage>
        <taxon>Bacteria</taxon>
        <taxon>Pseudomonadati</taxon>
        <taxon>Pseudomonadota</taxon>
        <taxon>Gammaproteobacteria</taxon>
        <taxon>Lysobacterales</taxon>
        <taxon>Lysobacteraceae</taxon>
        <taxon>Agrilutibacter</taxon>
    </lineage>
</organism>
<gene>
    <name evidence="2" type="ORF">I8J32_013870</name>
</gene>
<dbReference type="InterPro" id="IPR015813">
    <property type="entry name" value="Pyrv/PenolPyrv_kinase-like_dom"/>
</dbReference>
<accession>A0A974XXU9</accession>
<dbReference type="InterPro" id="IPR040442">
    <property type="entry name" value="Pyrv_kinase-like_dom_sf"/>
</dbReference>
<keyword evidence="1" id="KW-0479">Metal-binding</keyword>